<organism evidence="2 3">
    <name type="scientific">Capsicum baccatum</name>
    <name type="common">Peruvian pepper</name>
    <dbReference type="NCBI Taxonomy" id="33114"/>
    <lineage>
        <taxon>Eukaryota</taxon>
        <taxon>Viridiplantae</taxon>
        <taxon>Streptophyta</taxon>
        <taxon>Embryophyta</taxon>
        <taxon>Tracheophyta</taxon>
        <taxon>Spermatophyta</taxon>
        <taxon>Magnoliopsida</taxon>
        <taxon>eudicotyledons</taxon>
        <taxon>Gunneridae</taxon>
        <taxon>Pentapetalae</taxon>
        <taxon>asterids</taxon>
        <taxon>lamiids</taxon>
        <taxon>Solanales</taxon>
        <taxon>Solanaceae</taxon>
        <taxon>Solanoideae</taxon>
        <taxon>Capsiceae</taxon>
        <taxon>Capsicum</taxon>
    </lineage>
</organism>
<proteinExistence type="predicted"/>
<gene>
    <name evidence="2" type="ORF">CQW23_13003</name>
</gene>
<dbReference type="AlphaFoldDB" id="A0A2G2WU86"/>
<dbReference type="OrthoDB" id="1272120at2759"/>
<reference evidence="2 3" key="1">
    <citation type="journal article" date="2017" name="Genome Biol.">
        <title>New reference genome sequences of hot pepper reveal the massive evolution of plant disease-resistance genes by retroduplication.</title>
        <authorList>
            <person name="Kim S."/>
            <person name="Park J."/>
            <person name="Yeom S.I."/>
            <person name="Kim Y.M."/>
            <person name="Seo E."/>
            <person name="Kim K.T."/>
            <person name="Kim M.S."/>
            <person name="Lee J.M."/>
            <person name="Cheong K."/>
            <person name="Shin H.S."/>
            <person name="Kim S.B."/>
            <person name="Han K."/>
            <person name="Lee J."/>
            <person name="Park M."/>
            <person name="Lee H.A."/>
            <person name="Lee H.Y."/>
            <person name="Lee Y."/>
            <person name="Oh S."/>
            <person name="Lee J.H."/>
            <person name="Choi E."/>
            <person name="Choi E."/>
            <person name="Lee S.E."/>
            <person name="Jeon J."/>
            <person name="Kim H."/>
            <person name="Choi G."/>
            <person name="Song H."/>
            <person name="Lee J."/>
            <person name="Lee S.C."/>
            <person name="Kwon J.K."/>
            <person name="Lee H.Y."/>
            <person name="Koo N."/>
            <person name="Hong Y."/>
            <person name="Kim R.W."/>
            <person name="Kang W.H."/>
            <person name="Huh J.H."/>
            <person name="Kang B.C."/>
            <person name="Yang T.J."/>
            <person name="Lee Y.H."/>
            <person name="Bennetzen J.L."/>
            <person name="Choi D."/>
        </authorList>
    </citation>
    <scope>NUCLEOTIDE SEQUENCE [LARGE SCALE GENOMIC DNA]</scope>
    <source>
        <strain evidence="3">cv. PBC81</strain>
    </source>
</reference>
<comment type="caution">
    <text evidence="2">The sequence shown here is derived from an EMBL/GenBank/DDBJ whole genome shotgun (WGS) entry which is preliminary data.</text>
</comment>
<evidence type="ECO:0000313" key="2">
    <source>
        <dbReference type="EMBL" id="PHT48795.1"/>
    </source>
</evidence>
<evidence type="ECO:0000256" key="1">
    <source>
        <dbReference type="SAM" id="MobiDB-lite"/>
    </source>
</evidence>
<accession>A0A2G2WU86</accession>
<protein>
    <submittedName>
        <fullName evidence="2">Uncharacterized protein</fullName>
    </submittedName>
</protein>
<dbReference type="Proteomes" id="UP000224567">
    <property type="component" value="Unassembled WGS sequence"/>
</dbReference>
<reference evidence="3" key="2">
    <citation type="journal article" date="2017" name="J. Anim. Genet.">
        <title>Multiple reference genome sequences of hot pepper reveal the massive evolution of plant disease resistance genes by retroduplication.</title>
        <authorList>
            <person name="Kim S."/>
            <person name="Park J."/>
            <person name="Yeom S.-I."/>
            <person name="Kim Y.-M."/>
            <person name="Seo E."/>
            <person name="Kim K.-T."/>
            <person name="Kim M.-S."/>
            <person name="Lee J.M."/>
            <person name="Cheong K."/>
            <person name="Shin H.-S."/>
            <person name="Kim S.-B."/>
            <person name="Han K."/>
            <person name="Lee J."/>
            <person name="Park M."/>
            <person name="Lee H.-A."/>
            <person name="Lee H.-Y."/>
            <person name="Lee Y."/>
            <person name="Oh S."/>
            <person name="Lee J.H."/>
            <person name="Choi E."/>
            <person name="Choi E."/>
            <person name="Lee S.E."/>
            <person name="Jeon J."/>
            <person name="Kim H."/>
            <person name="Choi G."/>
            <person name="Song H."/>
            <person name="Lee J."/>
            <person name="Lee S.-C."/>
            <person name="Kwon J.-K."/>
            <person name="Lee H.-Y."/>
            <person name="Koo N."/>
            <person name="Hong Y."/>
            <person name="Kim R.W."/>
            <person name="Kang W.-H."/>
            <person name="Huh J.H."/>
            <person name="Kang B.-C."/>
            <person name="Yang T.-J."/>
            <person name="Lee Y.-H."/>
            <person name="Bennetzen J.L."/>
            <person name="Choi D."/>
        </authorList>
    </citation>
    <scope>NUCLEOTIDE SEQUENCE [LARGE SCALE GENOMIC DNA]</scope>
    <source>
        <strain evidence="3">cv. PBC81</strain>
    </source>
</reference>
<dbReference type="EMBL" id="MLFT02000005">
    <property type="protein sequence ID" value="PHT48795.1"/>
    <property type="molecule type" value="Genomic_DNA"/>
</dbReference>
<name>A0A2G2WU86_CAPBA</name>
<keyword evidence="3" id="KW-1185">Reference proteome</keyword>
<feature type="compositionally biased region" description="Basic and acidic residues" evidence="1">
    <location>
        <begin position="136"/>
        <end position="147"/>
    </location>
</feature>
<sequence>MASVLWYFSHTRDERLEGLVECETFLSHKLEEKMKNIRKIEQKIEEREMEIMFNKLYDGEINLNELDVKEIKGLQKMFALIRAKLDEREKQLVEQSQTSQPPSILSNDETTTENDVDQSDNFYGGSASTSLVGESSDGHEPIAHRDE</sequence>
<feature type="compositionally biased region" description="Polar residues" evidence="1">
    <location>
        <begin position="93"/>
        <end position="109"/>
    </location>
</feature>
<feature type="region of interest" description="Disordered" evidence="1">
    <location>
        <begin position="89"/>
        <end position="147"/>
    </location>
</feature>
<evidence type="ECO:0000313" key="3">
    <source>
        <dbReference type="Proteomes" id="UP000224567"/>
    </source>
</evidence>